<dbReference type="HAMAP" id="MF_02207">
    <property type="entry name" value="MreB"/>
    <property type="match status" value="1"/>
</dbReference>
<dbReference type="InterPro" id="IPR043129">
    <property type="entry name" value="ATPase_NBD"/>
</dbReference>
<dbReference type="Gene3D" id="3.30.420.40">
    <property type="match status" value="3"/>
</dbReference>
<evidence type="ECO:0000256" key="5">
    <source>
        <dbReference type="ARBA" id="ARBA00023458"/>
    </source>
</evidence>
<dbReference type="NCBIfam" id="NF010539">
    <property type="entry name" value="PRK13927.1"/>
    <property type="match status" value="1"/>
</dbReference>
<sequence length="345" mass="37763">MFKKLTRKFSKGLGIDLGSTKTMIYQQDRGIVVNESSIVAVNNRTDQILAVGDEARRMMGKTPPHIIATAPLYHGIISDFEITEKMLKYLMDKVRAGKFAFSAKPRVVVGVPLDLTEVEKKAVEDVVMSAGSSQVNLVENIMAAAVGARIPIQDPSGNMIVNLGGGLTEIAVISLDGIVNWKVTRTAGLSLDKDIIKFARDEFNLVLGEMVAEDIKRKIGSALELEEPIEMQMRGRDVMSGLPKEFDINDMQIRDAMHKSIQHILDTIKATLETTPPELVADIYQKGIILTGGVAMLKNIDKFIAQGIEIPVHVADDPQTCTVRGMGVIIEDEVLLQDILVPSSQ</sequence>
<dbReference type="GO" id="GO:0000902">
    <property type="term" value="P:cell morphogenesis"/>
    <property type="evidence" value="ECO:0007669"/>
    <property type="project" value="InterPro"/>
</dbReference>
<dbReference type="GO" id="GO:0005737">
    <property type="term" value="C:cytoplasm"/>
    <property type="evidence" value="ECO:0007669"/>
    <property type="project" value="UniProtKB-SubCell"/>
</dbReference>
<dbReference type="Proteomes" id="UP000229056">
    <property type="component" value="Unassembled WGS sequence"/>
</dbReference>
<dbReference type="NCBIfam" id="TIGR00904">
    <property type="entry name" value="mreB"/>
    <property type="match status" value="1"/>
</dbReference>
<organism evidence="7 8">
    <name type="scientific">Candidatus Buchananbacteria bacterium CG10_big_fil_rev_8_21_14_0_10_33_19</name>
    <dbReference type="NCBI Taxonomy" id="1974525"/>
    <lineage>
        <taxon>Bacteria</taxon>
        <taxon>Candidatus Buchananiibacteriota</taxon>
    </lineage>
</organism>
<protein>
    <recommendedName>
        <fullName evidence="6">Cell shape-determining protein MreB</fullName>
    </recommendedName>
</protein>
<gene>
    <name evidence="6" type="primary">mreB</name>
    <name evidence="7" type="ORF">COT80_03930</name>
</gene>
<name>A0A2H0W5H5_9BACT</name>
<evidence type="ECO:0000313" key="8">
    <source>
        <dbReference type="Proteomes" id="UP000229056"/>
    </source>
</evidence>
<comment type="subunit">
    <text evidence="6">Forms polymers.</text>
</comment>
<dbReference type="AlphaFoldDB" id="A0A2H0W5H5"/>
<evidence type="ECO:0000256" key="4">
    <source>
        <dbReference type="ARBA" id="ARBA00022960"/>
    </source>
</evidence>
<keyword evidence="3 6" id="KW-0067">ATP-binding</keyword>
<keyword evidence="1 6" id="KW-0963">Cytoplasm</keyword>
<dbReference type="Pfam" id="PF06723">
    <property type="entry name" value="MreB_Mbl"/>
    <property type="match status" value="1"/>
</dbReference>
<dbReference type="PANTHER" id="PTHR42749">
    <property type="entry name" value="CELL SHAPE-DETERMINING PROTEIN MREB"/>
    <property type="match status" value="1"/>
</dbReference>
<keyword evidence="2 6" id="KW-0547">Nucleotide-binding</keyword>
<comment type="caution">
    <text evidence="6">Lacks conserved residue(s) required for the propagation of feature annotation.</text>
</comment>
<comment type="subcellular location">
    <subcellularLocation>
        <location evidence="6">Cytoplasm</location>
    </subcellularLocation>
    <text evidence="6">Membrane-associated.</text>
</comment>
<dbReference type="InterPro" id="IPR004753">
    <property type="entry name" value="MreB"/>
</dbReference>
<dbReference type="GO" id="GO:0008360">
    <property type="term" value="P:regulation of cell shape"/>
    <property type="evidence" value="ECO:0007669"/>
    <property type="project" value="UniProtKB-UniRule"/>
</dbReference>
<dbReference type="EMBL" id="PEZY01000012">
    <property type="protein sequence ID" value="PIS05890.1"/>
    <property type="molecule type" value="Genomic_DNA"/>
</dbReference>
<evidence type="ECO:0000256" key="1">
    <source>
        <dbReference type="ARBA" id="ARBA00022490"/>
    </source>
</evidence>
<feature type="binding site" evidence="6">
    <location>
        <begin position="213"/>
        <end position="216"/>
    </location>
    <ligand>
        <name>ATP</name>
        <dbReference type="ChEBI" id="CHEBI:30616"/>
    </ligand>
</feature>
<accession>A0A2H0W5H5</accession>
<dbReference type="PRINTS" id="PR01652">
    <property type="entry name" value="SHAPEPROTEIN"/>
</dbReference>
<dbReference type="InterPro" id="IPR056546">
    <property type="entry name" value="MreB_MamK-like"/>
</dbReference>
<evidence type="ECO:0000256" key="6">
    <source>
        <dbReference type="HAMAP-Rule" id="MF_02207"/>
    </source>
</evidence>
<evidence type="ECO:0000256" key="3">
    <source>
        <dbReference type="ARBA" id="ARBA00022840"/>
    </source>
</evidence>
<comment type="similarity">
    <text evidence="5 6">Belongs to the FtsA/MreB family.</text>
</comment>
<dbReference type="SUPFAM" id="SSF53067">
    <property type="entry name" value="Actin-like ATPase domain"/>
    <property type="match status" value="2"/>
</dbReference>
<reference evidence="8" key="1">
    <citation type="submission" date="2017-09" db="EMBL/GenBank/DDBJ databases">
        <title>Depth-based differentiation of microbial function through sediment-hosted aquifers and enrichment of novel symbionts in the deep terrestrial subsurface.</title>
        <authorList>
            <person name="Probst A.J."/>
            <person name="Ladd B."/>
            <person name="Jarett J.K."/>
            <person name="Geller-Mcgrath D.E."/>
            <person name="Sieber C.M.K."/>
            <person name="Emerson J.B."/>
            <person name="Anantharaman K."/>
            <person name="Thomas B.C."/>
            <person name="Malmstrom R."/>
            <person name="Stieglmeier M."/>
            <person name="Klingl A."/>
            <person name="Woyke T."/>
            <person name="Ryan C.M."/>
            <person name="Banfield J.F."/>
        </authorList>
    </citation>
    <scope>NUCLEOTIDE SEQUENCE [LARGE SCALE GENOMIC DNA]</scope>
</reference>
<dbReference type="PANTHER" id="PTHR42749:SF1">
    <property type="entry name" value="CELL SHAPE-DETERMINING PROTEIN MREB"/>
    <property type="match status" value="1"/>
</dbReference>
<evidence type="ECO:0000256" key="2">
    <source>
        <dbReference type="ARBA" id="ARBA00022741"/>
    </source>
</evidence>
<keyword evidence="4 6" id="KW-0133">Cell shape</keyword>
<dbReference type="GO" id="GO:0005524">
    <property type="term" value="F:ATP binding"/>
    <property type="evidence" value="ECO:0007669"/>
    <property type="project" value="UniProtKB-KW"/>
</dbReference>
<evidence type="ECO:0000313" key="7">
    <source>
        <dbReference type="EMBL" id="PIS05890.1"/>
    </source>
</evidence>
<dbReference type="CDD" id="cd10225">
    <property type="entry name" value="ASKHA_NBD_MreB-like"/>
    <property type="match status" value="1"/>
</dbReference>
<proteinExistence type="inferred from homology"/>
<comment type="function">
    <text evidence="6">Forms membrane-associated dynamic filaments that are essential for cell shape determination. Acts by regulating cell wall synthesis and cell elongation, and thus cell shape. A feedback loop between cell geometry and MreB localization may maintain elongated cell shape by targeting cell wall growth to regions of negative cell wall curvature.</text>
</comment>
<comment type="caution">
    <text evidence="7">The sequence shown here is derived from an EMBL/GenBank/DDBJ whole genome shotgun (WGS) entry which is preliminary data.</text>
</comment>